<reference evidence="10 11" key="1">
    <citation type="submission" date="2016-07" db="EMBL/GenBank/DDBJ databases">
        <title>Characterization of isolates of Eisenbergiella tayi derived from blood cultures, using whole genome sequencing.</title>
        <authorList>
            <person name="Burdz T."/>
            <person name="Wiebe D."/>
            <person name="Huynh C."/>
            <person name="Bernard K."/>
        </authorList>
    </citation>
    <scope>NUCLEOTIDE SEQUENCE [LARGE SCALE GENOMIC DNA]</scope>
    <source>
        <strain evidence="10 11">NML 110608</strain>
    </source>
</reference>
<dbReference type="SMART" id="SM00387">
    <property type="entry name" value="HATPase_c"/>
    <property type="match status" value="1"/>
</dbReference>
<dbReference type="CDD" id="cd00082">
    <property type="entry name" value="HisKA"/>
    <property type="match status" value="1"/>
</dbReference>
<dbReference type="InterPro" id="IPR004358">
    <property type="entry name" value="Sig_transdc_His_kin-like_C"/>
</dbReference>
<dbReference type="GO" id="GO:0004721">
    <property type="term" value="F:phosphoprotein phosphatase activity"/>
    <property type="evidence" value="ECO:0007669"/>
    <property type="project" value="TreeGrafter"/>
</dbReference>
<keyword evidence="4" id="KW-0597">Phosphoprotein</keyword>
<dbReference type="SUPFAM" id="SSF47384">
    <property type="entry name" value="Homodimeric domain of signal transducing histidine kinase"/>
    <property type="match status" value="1"/>
</dbReference>
<evidence type="ECO:0000259" key="9">
    <source>
        <dbReference type="PROSITE" id="PS50109"/>
    </source>
</evidence>
<comment type="subcellular location">
    <subcellularLocation>
        <location evidence="2">Membrane</location>
    </subcellularLocation>
</comment>
<dbReference type="InterPro" id="IPR003661">
    <property type="entry name" value="HisK_dim/P_dom"/>
</dbReference>
<dbReference type="EC" id="2.7.13.3" evidence="3"/>
<evidence type="ECO:0000256" key="6">
    <source>
        <dbReference type="ARBA" id="ARBA00022777"/>
    </source>
</evidence>
<dbReference type="GO" id="GO:0005886">
    <property type="term" value="C:plasma membrane"/>
    <property type="evidence" value="ECO:0007669"/>
    <property type="project" value="TreeGrafter"/>
</dbReference>
<dbReference type="SMART" id="SM00388">
    <property type="entry name" value="HisKA"/>
    <property type="match status" value="1"/>
</dbReference>
<accession>A0A1E3AJT0</accession>
<dbReference type="GO" id="GO:0000155">
    <property type="term" value="F:phosphorelay sensor kinase activity"/>
    <property type="evidence" value="ECO:0007669"/>
    <property type="project" value="InterPro"/>
</dbReference>
<feature type="transmembrane region" description="Helical" evidence="8">
    <location>
        <begin position="12"/>
        <end position="30"/>
    </location>
</feature>
<evidence type="ECO:0000256" key="1">
    <source>
        <dbReference type="ARBA" id="ARBA00000085"/>
    </source>
</evidence>
<dbReference type="EMBL" id="MCGH01000001">
    <property type="protein sequence ID" value="ODM08950.1"/>
    <property type="molecule type" value="Genomic_DNA"/>
</dbReference>
<dbReference type="PROSITE" id="PS50109">
    <property type="entry name" value="HIS_KIN"/>
    <property type="match status" value="1"/>
</dbReference>
<keyword evidence="6" id="KW-0418">Kinase</keyword>
<dbReference type="PRINTS" id="PR00344">
    <property type="entry name" value="BCTRLSENSOR"/>
</dbReference>
<dbReference type="Proteomes" id="UP000094067">
    <property type="component" value="Unassembled WGS sequence"/>
</dbReference>
<protein>
    <recommendedName>
        <fullName evidence="3">histidine kinase</fullName>
        <ecNumber evidence="3">2.7.13.3</ecNumber>
    </recommendedName>
</protein>
<dbReference type="AlphaFoldDB" id="A0A1E3AJT0"/>
<evidence type="ECO:0000313" key="11">
    <source>
        <dbReference type="Proteomes" id="UP000094067"/>
    </source>
</evidence>
<dbReference type="SUPFAM" id="SSF55874">
    <property type="entry name" value="ATPase domain of HSP90 chaperone/DNA topoisomerase II/histidine kinase"/>
    <property type="match status" value="1"/>
</dbReference>
<dbReference type="InterPro" id="IPR003594">
    <property type="entry name" value="HATPase_dom"/>
</dbReference>
<evidence type="ECO:0000313" key="10">
    <source>
        <dbReference type="EMBL" id="ODM08950.1"/>
    </source>
</evidence>
<evidence type="ECO:0000256" key="7">
    <source>
        <dbReference type="ARBA" id="ARBA00023012"/>
    </source>
</evidence>
<dbReference type="Pfam" id="PF00512">
    <property type="entry name" value="HisKA"/>
    <property type="match status" value="1"/>
</dbReference>
<proteinExistence type="predicted"/>
<dbReference type="PATRIC" id="fig|1432052.4.peg.647"/>
<evidence type="ECO:0000256" key="3">
    <source>
        <dbReference type="ARBA" id="ARBA00012438"/>
    </source>
</evidence>
<gene>
    <name evidence="10" type="primary">phoR_3</name>
    <name evidence="10" type="ORF">BEI61_00579</name>
</gene>
<dbReference type="InterPro" id="IPR036097">
    <property type="entry name" value="HisK_dim/P_sf"/>
</dbReference>
<feature type="transmembrane region" description="Helical" evidence="8">
    <location>
        <begin position="92"/>
        <end position="113"/>
    </location>
</feature>
<organism evidence="10 11">
    <name type="scientific">Eisenbergiella tayi</name>
    <dbReference type="NCBI Taxonomy" id="1432052"/>
    <lineage>
        <taxon>Bacteria</taxon>
        <taxon>Bacillati</taxon>
        <taxon>Bacillota</taxon>
        <taxon>Clostridia</taxon>
        <taxon>Lachnospirales</taxon>
        <taxon>Lachnospiraceae</taxon>
        <taxon>Eisenbergiella</taxon>
    </lineage>
</organism>
<dbReference type="CDD" id="cd00075">
    <property type="entry name" value="HATPase"/>
    <property type="match status" value="1"/>
</dbReference>
<sequence>MKHNQKKTAVLFLWLFICMLVCLGTGLLAVSRSEASFYKRAAVMAACAPEKAGEMMRSLKREQPEKVEKGEALLKQYGYEAWLFTRADSAGLLSILLLFFLLLSGGGALWYAMENRRHRRRIQELADYMIRINNGIYDTGIGNREDEYSRLQDEIYKTMITMRESREEAKRGRENLAESLTDISHQLKTPLTSVSLLQELLEEQVKGEDGRQLLVRMEQQTDHIRILTSALLTLSRLDAGVLPLEKKEEDLQEVLSAAVESVRSFTEYKRQAVRIQGEEGKRLCCDLGWTGEAIGNILKNCSEHTPEGGCIRIRAEQNAIYTRILIEDEGPGLDPEECRHIFDRFYKGKSQDRHSAGVGLALAKSLTENQNGELRAENRKEGGARFVMTFYAKGN</sequence>
<keyword evidence="8" id="KW-1133">Transmembrane helix</keyword>
<dbReference type="InterPro" id="IPR036890">
    <property type="entry name" value="HATPase_C_sf"/>
</dbReference>
<evidence type="ECO:0000256" key="4">
    <source>
        <dbReference type="ARBA" id="ARBA00022553"/>
    </source>
</evidence>
<dbReference type="InterPro" id="IPR050351">
    <property type="entry name" value="BphY/WalK/GraS-like"/>
</dbReference>
<dbReference type="PANTHER" id="PTHR45453">
    <property type="entry name" value="PHOSPHATE REGULON SENSOR PROTEIN PHOR"/>
    <property type="match status" value="1"/>
</dbReference>
<evidence type="ECO:0000256" key="5">
    <source>
        <dbReference type="ARBA" id="ARBA00022679"/>
    </source>
</evidence>
<feature type="domain" description="Histidine kinase" evidence="9">
    <location>
        <begin position="182"/>
        <end position="394"/>
    </location>
</feature>
<comment type="caution">
    <text evidence="10">The sequence shown here is derived from an EMBL/GenBank/DDBJ whole genome shotgun (WGS) entry which is preliminary data.</text>
</comment>
<dbReference type="InterPro" id="IPR005467">
    <property type="entry name" value="His_kinase_dom"/>
</dbReference>
<evidence type="ECO:0000256" key="8">
    <source>
        <dbReference type="SAM" id="Phobius"/>
    </source>
</evidence>
<keyword evidence="5 10" id="KW-0808">Transferase</keyword>
<keyword evidence="8" id="KW-0812">Transmembrane</keyword>
<comment type="catalytic activity">
    <reaction evidence="1">
        <text>ATP + protein L-histidine = ADP + protein N-phospho-L-histidine.</text>
        <dbReference type="EC" id="2.7.13.3"/>
    </reaction>
</comment>
<dbReference type="Gene3D" id="3.30.565.10">
    <property type="entry name" value="Histidine kinase-like ATPase, C-terminal domain"/>
    <property type="match status" value="1"/>
</dbReference>
<name>A0A1E3AJT0_9FIRM</name>
<dbReference type="PANTHER" id="PTHR45453:SF1">
    <property type="entry name" value="PHOSPHATE REGULON SENSOR PROTEIN PHOR"/>
    <property type="match status" value="1"/>
</dbReference>
<dbReference type="GO" id="GO:0016036">
    <property type="term" value="P:cellular response to phosphate starvation"/>
    <property type="evidence" value="ECO:0007669"/>
    <property type="project" value="TreeGrafter"/>
</dbReference>
<keyword evidence="7" id="KW-0902">Two-component regulatory system</keyword>
<dbReference type="Pfam" id="PF02518">
    <property type="entry name" value="HATPase_c"/>
    <property type="match status" value="1"/>
</dbReference>
<dbReference type="Gene3D" id="1.10.287.130">
    <property type="match status" value="1"/>
</dbReference>
<dbReference type="RefSeq" id="WP_069151167.1">
    <property type="nucleotide sequence ID" value="NZ_MCGH01000001.1"/>
</dbReference>
<evidence type="ECO:0000256" key="2">
    <source>
        <dbReference type="ARBA" id="ARBA00004370"/>
    </source>
</evidence>
<keyword evidence="8" id="KW-0472">Membrane</keyword>